<comment type="caution">
    <text evidence="8">Lacks conserved residue(s) required for the propagation of feature annotation.</text>
</comment>
<keyword evidence="4 8" id="KW-0479">Metal-binding</keyword>
<evidence type="ECO:0000256" key="1">
    <source>
        <dbReference type="ARBA" id="ARBA00022490"/>
    </source>
</evidence>
<keyword evidence="6 8" id="KW-0012">Acyltransferase</keyword>
<dbReference type="InterPro" id="IPR017861">
    <property type="entry name" value="KAE1/TsaD"/>
</dbReference>
<dbReference type="AlphaFoldDB" id="A0A7C3IXM4"/>
<dbReference type="CDD" id="cd24131">
    <property type="entry name" value="ASKHA_NBD_Kae1_arch_bac"/>
    <property type="match status" value="1"/>
</dbReference>
<dbReference type="NCBIfam" id="TIGR03722">
    <property type="entry name" value="arch_KAE1"/>
    <property type="match status" value="1"/>
</dbReference>
<evidence type="ECO:0000256" key="7">
    <source>
        <dbReference type="ARBA" id="ARBA00048117"/>
    </source>
</evidence>
<dbReference type="GO" id="GO:0061711">
    <property type="term" value="F:tRNA N(6)-L-threonylcarbamoyladenine synthase activity"/>
    <property type="evidence" value="ECO:0007669"/>
    <property type="project" value="UniProtKB-EC"/>
</dbReference>
<evidence type="ECO:0000313" key="10">
    <source>
        <dbReference type="EMBL" id="HFK20634.1"/>
    </source>
</evidence>
<feature type="binding site" evidence="8">
    <location>
        <position position="116"/>
    </location>
    <ligand>
        <name>Fe cation</name>
        <dbReference type="ChEBI" id="CHEBI:24875"/>
    </ligand>
</feature>
<dbReference type="PANTHER" id="PTHR11735">
    <property type="entry name" value="TRNA N6-ADENOSINE THREONYLCARBAMOYLTRANSFERASE"/>
    <property type="match status" value="1"/>
</dbReference>
<dbReference type="PRINTS" id="PR00789">
    <property type="entry name" value="OSIALOPTASE"/>
</dbReference>
<feature type="binding site" evidence="8">
    <location>
        <position position="182"/>
    </location>
    <ligand>
        <name>substrate</name>
    </ligand>
</feature>
<evidence type="ECO:0000259" key="9">
    <source>
        <dbReference type="Pfam" id="PF00814"/>
    </source>
</evidence>
<dbReference type="InterPro" id="IPR034680">
    <property type="entry name" value="Kae1_archaea_euk"/>
</dbReference>
<feature type="binding site" evidence="8">
    <location>
        <begin position="133"/>
        <end position="137"/>
    </location>
    <ligand>
        <name>substrate</name>
    </ligand>
</feature>
<keyword evidence="3 8" id="KW-0819">tRNA processing</keyword>
<dbReference type="GO" id="GO:0005737">
    <property type="term" value="C:cytoplasm"/>
    <property type="evidence" value="ECO:0007669"/>
    <property type="project" value="UniProtKB-SubCell"/>
</dbReference>
<feature type="binding site" evidence="8">
    <location>
        <position position="289"/>
    </location>
    <ligand>
        <name>Fe cation</name>
        <dbReference type="ChEBI" id="CHEBI:24875"/>
    </ligand>
</feature>
<reference evidence="10" key="1">
    <citation type="journal article" date="2020" name="mSystems">
        <title>Genome- and Community-Level Interaction Insights into Carbon Utilization and Element Cycling Functions of Hydrothermarchaeota in Hydrothermal Sediment.</title>
        <authorList>
            <person name="Zhou Z."/>
            <person name="Liu Y."/>
            <person name="Xu W."/>
            <person name="Pan J."/>
            <person name="Luo Z.H."/>
            <person name="Li M."/>
        </authorList>
    </citation>
    <scope>NUCLEOTIDE SEQUENCE [LARGE SCALE GENOMIC DNA]</scope>
    <source>
        <strain evidence="10">SpSt-468</strain>
    </source>
</reference>
<evidence type="ECO:0000256" key="2">
    <source>
        <dbReference type="ARBA" id="ARBA00022679"/>
    </source>
</evidence>
<evidence type="ECO:0000256" key="5">
    <source>
        <dbReference type="ARBA" id="ARBA00023004"/>
    </source>
</evidence>
<comment type="function">
    <text evidence="8">Required for the formation of a threonylcarbamoyl group on adenosine at position 37 (t(6)A37) in tRNAs that read codons beginning with adenine. Is probably involved in the transfer of the threonylcarbamoyl moiety of threonylcarbamoyl-AMP (TC-AMP) to the N6 group of A37.</text>
</comment>
<dbReference type="NCBIfam" id="TIGR00329">
    <property type="entry name" value="gcp_kae1"/>
    <property type="match status" value="1"/>
</dbReference>
<dbReference type="InterPro" id="IPR000905">
    <property type="entry name" value="Gcp-like_dom"/>
</dbReference>
<feature type="binding site" evidence="8">
    <location>
        <position position="261"/>
    </location>
    <ligand>
        <name>substrate</name>
    </ligand>
</feature>
<comment type="subcellular location">
    <subcellularLocation>
        <location evidence="8">Cytoplasm</location>
    </subcellularLocation>
</comment>
<dbReference type="Pfam" id="PF00814">
    <property type="entry name" value="TsaD"/>
    <property type="match status" value="1"/>
</dbReference>
<sequence>MSSVHCVLGIESTAHTFGCGIVSSDRKVLSNIKSEYTPKTGGIHPREASQHHTTEAPKAIMESLKVAGLRISDISAVAFSAGPGLGPCLRTGATAARMLSLISAKPLVPVNHCIAHIEIGRMVTGEEDPLVVYVSGGNTIVSAYSGGRYRIFGETLDIALGNCLDTFARSVGLGHPGVPKLEALADEGKEFVPLPYVVKGQDMSYSGLLTTAVRKSKACDLRDLSLSLLEVAYGMLAEVAERALAHTEKPSLLLTGGVARSGRLQRILKSVCSEHSAKFYVVPPELAGDNGAMIAWTGLLALERGVEAPIEKSLVRPRWRLDEVEIPWR</sequence>
<dbReference type="EC" id="2.3.1.234" evidence="8"/>
<organism evidence="10">
    <name type="scientific">Candidatus Methanomethylicus mesodigestus</name>
    <dbReference type="NCBI Taxonomy" id="1867258"/>
    <lineage>
        <taxon>Archaea</taxon>
        <taxon>Thermoproteota</taxon>
        <taxon>Methanosuratincolia</taxon>
        <taxon>Candidatus Methanomethylicales</taxon>
        <taxon>Candidatus Methanomethylicaceae</taxon>
        <taxon>Candidatus Methanomethylicus</taxon>
    </lineage>
</organism>
<dbReference type="HAMAP" id="MF_01446">
    <property type="entry name" value="Kae1"/>
    <property type="match status" value="1"/>
</dbReference>
<dbReference type="FunFam" id="3.30.420.40:FF:000037">
    <property type="entry name" value="Probable tRNA N6-adenosine threonylcarbamoyltransferase"/>
    <property type="match status" value="1"/>
</dbReference>
<evidence type="ECO:0000256" key="4">
    <source>
        <dbReference type="ARBA" id="ARBA00022723"/>
    </source>
</evidence>
<gene>
    <name evidence="8 10" type="primary">kae1</name>
    <name evidence="10" type="ORF">ENS19_05045</name>
</gene>
<evidence type="ECO:0000256" key="8">
    <source>
        <dbReference type="HAMAP-Rule" id="MF_01446"/>
    </source>
</evidence>
<proteinExistence type="inferred from homology"/>
<dbReference type="GO" id="GO:0000408">
    <property type="term" value="C:EKC/KEOPS complex"/>
    <property type="evidence" value="ECO:0007669"/>
    <property type="project" value="InterPro"/>
</dbReference>
<name>A0A7C3IXM4_9CREN</name>
<keyword evidence="5 8" id="KW-0408">Iron</keyword>
<dbReference type="EMBL" id="DSTX01000008">
    <property type="protein sequence ID" value="HFK20634.1"/>
    <property type="molecule type" value="Genomic_DNA"/>
</dbReference>
<feature type="binding site" evidence="8">
    <location>
        <position position="133"/>
    </location>
    <ligand>
        <name>Fe cation</name>
        <dbReference type="ChEBI" id="CHEBI:24875"/>
    </ligand>
</feature>
<dbReference type="GO" id="GO:0002949">
    <property type="term" value="P:tRNA threonylcarbamoyladenosine modification"/>
    <property type="evidence" value="ECO:0007669"/>
    <property type="project" value="UniProtKB-UniRule"/>
</dbReference>
<keyword evidence="1 8" id="KW-0963">Cytoplasm</keyword>
<dbReference type="SUPFAM" id="SSF53067">
    <property type="entry name" value="Actin-like ATPase domain"/>
    <property type="match status" value="1"/>
</dbReference>
<feature type="binding site" evidence="8">
    <location>
        <position position="165"/>
    </location>
    <ligand>
        <name>substrate</name>
    </ligand>
</feature>
<feature type="domain" description="Gcp-like" evidence="9">
    <location>
        <begin position="28"/>
        <end position="296"/>
    </location>
</feature>
<dbReference type="Gene3D" id="3.30.420.40">
    <property type="match status" value="2"/>
</dbReference>
<dbReference type="GO" id="GO:0005506">
    <property type="term" value="F:iron ion binding"/>
    <property type="evidence" value="ECO:0007669"/>
    <property type="project" value="UniProtKB-UniRule"/>
</dbReference>
<accession>A0A7C3IXM4</accession>
<dbReference type="InterPro" id="IPR043129">
    <property type="entry name" value="ATPase_NBD"/>
</dbReference>
<feature type="binding site" evidence="8">
    <location>
        <position position="112"/>
    </location>
    <ligand>
        <name>Fe cation</name>
        <dbReference type="ChEBI" id="CHEBI:24875"/>
    </ligand>
</feature>
<comment type="caution">
    <text evidence="10">The sequence shown here is derived from an EMBL/GenBank/DDBJ whole genome shotgun (WGS) entry which is preliminary data.</text>
</comment>
<comment type="catalytic activity">
    <reaction evidence="7 8">
        <text>L-threonylcarbamoyladenylate + adenosine(37) in tRNA = N(6)-L-threonylcarbamoyladenosine(37) in tRNA + AMP + H(+)</text>
        <dbReference type="Rhea" id="RHEA:37059"/>
        <dbReference type="Rhea" id="RHEA-COMP:10162"/>
        <dbReference type="Rhea" id="RHEA-COMP:10163"/>
        <dbReference type="ChEBI" id="CHEBI:15378"/>
        <dbReference type="ChEBI" id="CHEBI:73682"/>
        <dbReference type="ChEBI" id="CHEBI:74411"/>
        <dbReference type="ChEBI" id="CHEBI:74418"/>
        <dbReference type="ChEBI" id="CHEBI:456215"/>
        <dbReference type="EC" id="2.3.1.234"/>
    </reaction>
</comment>
<evidence type="ECO:0000256" key="3">
    <source>
        <dbReference type="ARBA" id="ARBA00022694"/>
    </source>
</evidence>
<protein>
    <recommendedName>
        <fullName evidence="8">tRNA N6-adenosine threonylcarbamoyltransferase</fullName>
        <ecNumber evidence="8">2.3.1.234</ecNumber>
    </recommendedName>
    <alternativeName>
        <fullName evidence="8">N6-L-threonylcarbamoyladenine synthase</fullName>
        <shortName evidence="8">t(6)A synthase</shortName>
    </alternativeName>
    <alternativeName>
        <fullName evidence="8">t(6)A37 threonylcarbamoyladenosine biosynthesis protein Kae1</fullName>
    </alternativeName>
    <alternativeName>
        <fullName evidence="8">tRNA threonylcarbamoyladenosine biosynthesis protein Kae1</fullName>
    </alternativeName>
</protein>
<evidence type="ECO:0000256" key="6">
    <source>
        <dbReference type="ARBA" id="ARBA00023315"/>
    </source>
</evidence>
<keyword evidence="2 8" id="KW-0808">Transferase</keyword>
<comment type="cofactor">
    <cofactor evidence="8">
        <name>Fe(2+)</name>
        <dbReference type="ChEBI" id="CHEBI:29033"/>
    </cofactor>
    <text evidence="8">Binds 1 Fe(2+) ion per subunit.</text>
</comment>
<comment type="similarity">
    <text evidence="8">Belongs to the KAE1 / TsaD family.</text>
</comment>
<dbReference type="PANTHER" id="PTHR11735:SF14">
    <property type="entry name" value="TRNA N6-ADENOSINE THREONYLCARBAMOYLTRANSFERASE"/>
    <property type="match status" value="1"/>
</dbReference>